<name>A0A1G9QBW6_9FIRM</name>
<dbReference type="Proteomes" id="UP000199309">
    <property type="component" value="Unassembled WGS sequence"/>
</dbReference>
<gene>
    <name evidence="1" type="ORF">SAMN05660299_00181</name>
</gene>
<dbReference type="STRING" id="349095.SAMN05660299_00181"/>
<organism evidence="1 2">
    <name type="scientific">Megasphaera paucivorans</name>
    <dbReference type="NCBI Taxonomy" id="349095"/>
    <lineage>
        <taxon>Bacteria</taxon>
        <taxon>Bacillati</taxon>
        <taxon>Bacillota</taxon>
        <taxon>Negativicutes</taxon>
        <taxon>Veillonellales</taxon>
        <taxon>Veillonellaceae</taxon>
        <taxon>Megasphaera</taxon>
    </lineage>
</organism>
<sequence>MMADDIKKIVTFPNLPTSIKGDGRYVLSLLRSYLKTVNDQLNLANGFTADDVDANNKGEYDMPKNLTLTFDRLGGLLLWDRISDESKLKCYEVRMDSNVGNAYGLLIQTKDNETTILPPSYSSVVYLFAVSTEGKTSNGISLHYTKSRPNAPTNISLTKNNEGTLITFLEIPSDCIGANLYIDGVKYQALDNVVLYHNQDTIRTLEIAYYDQFGEGERGALSCYVPTVTGFYVEKNGADLTFSWDALSLYNVKYVVKVGTTHDWEQGIEIFSTKLNKQNYIYPNSGNWYFMIKAVDDHNNYSSDCAWYLLSADAEINKNIIFNFDQQAQGYSGNKINMYLDSDMNGLRLEESAFNGEYIMNVSLPQKIKARNWIDNKINAVTTQMIRICDMDFSVESYEAEHILVCGIIGDIDGVQVKKQIARYIGADSDDLFNAIVDGTAAANGGSLNENINISIDECRYNKGIFITDTTQLSYDVSIPERFSLEFWIKKKVLLHDCIILVLRGSHTLYVGYDKKQDAFYLRDDVHPDMLTVSIKTLDRDWLFIGISQTIDRRSFFVYGLSYDVMGQDSYEVSPCGSFTQLYCYPKE</sequence>
<accession>A0A1G9QBW6</accession>
<dbReference type="EMBL" id="FNHQ01000001">
    <property type="protein sequence ID" value="SDM08443.1"/>
    <property type="molecule type" value="Genomic_DNA"/>
</dbReference>
<evidence type="ECO:0000313" key="2">
    <source>
        <dbReference type="Proteomes" id="UP000199309"/>
    </source>
</evidence>
<proteinExistence type="predicted"/>
<reference evidence="1 2" key="1">
    <citation type="submission" date="2016-10" db="EMBL/GenBank/DDBJ databases">
        <authorList>
            <person name="de Groot N.N."/>
        </authorList>
    </citation>
    <scope>NUCLEOTIDE SEQUENCE [LARGE SCALE GENOMIC DNA]</scope>
    <source>
        <strain evidence="1 2">DSM 16981</strain>
    </source>
</reference>
<dbReference type="AlphaFoldDB" id="A0A1G9QBW6"/>
<protein>
    <submittedName>
        <fullName evidence="1">Uncharacterized protein</fullName>
    </submittedName>
</protein>
<evidence type="ECO:0000313" key="1">
    <source>
        <dbReference type="EMBL" id="SDM08443.1"/>
    </source>
</evidence>
<keyword evidence="2" id="KW-1185">Reference proteome</keyword>